<feature type="domain" description="TonB-dependent receptor plug" evidence="13">
    <location>
        <begin position="42"/>
        <end position="147"/>
    </location>
</feature>
<dbReference type="Pfam" id="PF07715">
    <property type="entry name" value="Plug"/>
    <property type="match status" value="1"/>
</dbReference>
<reference evidence="14 15" key="1">
    <citation type="submission" date="2016-06" db="EMBL/GenBank/DDBJ databases">
        <title>Complete genome sequence of a deep-branching marine Gamma Proteobacterium Woeseia oceani type strain XK5.</title>
        <authorList>
            <person name="Mu D."/>
            <person name="Du Z."/>
        </authorList>
    </citation>
    <scope>NUCLEOTIDE SEQUENCE [LARGE SCALE GENOMIC DNA]</scope>
    <source>
        <strain evidence="14 15">XK5</strain>
    </source>
</reference>
<dbReference type="AlphaFoldDB" id="A0A193LCY6"/>
<dbReference type="GO" id="GO:0006811">
    <property type="term" value="P:monoatomic ion transport"/>
    <property type="evidence" value="ECO:0007669"/>
    <property type="project" value="UniProtKB-KW"/>
</dbReference>
<dbReference type="PANTHER" id="PTHR30069:SF53">
    <property type="entry name" value="COLICIN I RECEPTOR-RELATED"/>
    <property type="match status" value="1"/>
</dbReference>
<evidence type="ECO:0000256" key="6">
    <source>
        <dbReference type="ARBA" id="ARBA00023065"/>
    </source>
</evidence>
<proteinExistence type="inferred from homology"/>
<dbReference type="GO" id="GO:0009279">
    <property type="term" value="C:cell outer membrane"/>
    <property type="evidence" value="ECO:0007669"/>
    <property type="project" value="UniProtKB-SubCell"/>
</dbReference>
<feature type="domain" description="TonB-dependent receptor-like beta-barrel" evidence="12">
    <location>
        <begin position="172"/>
        <end position="563"/>
    </location>
</feature>
<keyword evidence="6" id="KW-0406">Ion transport</keyword>
<dbReference type="OrthoDB" id="9815954at2"/>
<keyword evidence="7 11" id="KW-0798">TonB box</keyword>
<dbReference type="InterPro" id="IPR012910">
    <property type="entry name" value="Plug_dom"/>
</dbReference>
<dbReference type="PANTHER" id="PTHR30069">
    <property type="entry name" value="TONB-DEPENDENT OUTER MEMBRANE RECEPTOR"/>
    <property type="match status" value="1"/>
</dbReference>
<comment type="similarity">
    <text evidence="10 11">Belongs to the TonB-dependent receptor family.</text>
</comment>
<keyword evidence="8 10" id="KW-0472">Membrane</keyword>
<keyword evidence="15" id="KW-1185">Reference proteome</keyword>
<evidence type="ECO:0000256" key="8">
    <source>
        <dbReference type="ARBA" id="ARBA00023136"/>
    </source>
</evidence>
<keyword evidence="5" id="KW-0732">Signal</keyword>
<dbReference type="STRING" id="1548547.BA177_03305"/>
<gene>
    <name evidence="14" type="ORF">BA177_03305</name>
</gene>
<dbReference type="InterPro" id="IPR000531">
    <property type="entry name" value="Beta-barrel_TonB"/>
</dbReference>
<evidence type="ECO:0000256" key="4">
    <source>
        <dbReference type="ARBA" id="ARBA00022692"/>
    </source>
</evidence>
<organism evidence="14 15">
    <name type="scientific">Woeseia oceani</name>
    <dbReference type="NCBI Taxonomy" id="1548547"/>
    <lineage>
        <taxon>Bacteria</taxon>
        <taxon>Pseudomonadati</taxon>
        <taxon>Pseudomonadota</taxon>
        <taxon>Gammaproteobacteria</taxon>
        <taxon>Woeseiales</taxon>
        <taxon>Woeseiaceae</taxon>
        <taxon>Woeseia</taxon>
    </lineage>
</organism>
<evidence type="ECO:0000256" key="9">
    <source>
        <dbReference type="ARBA" id="ARBA00023237"/>
    </source>
</evidence>
<dbReference type="EMBL" id="CP016268">
    <property type="protein sequence ID" value="ANO50372.1"/>
    <property type="molecule type" value="Genomic_DNA"/>
</dbReference>
<evidence type="ECO:0000256" key="10">
    <source>
        <dbReference type="PROSITE-ProRule" id="PRU01360"/>
    </source>
</evidence>
<comment type="subcellular location">
    <subcellularLocation>
        <location evidence="1 10">Cell outer membrane</location>
        <topology evidence="1 10">Multi-pass membrane protein</topology>
    </subcellularLocation>
</comment>
<evidence type="ECO:0008006" key="16">
    <source>
        <dbReference type="Google" id="ProtNLM"/>
    </source>
</evidence>
<dbReference type="Gene3D" id="2.40.170.20">
    <property type="entry name" value="TonB-dependent receptor, beta-barrel domain"/>
    <property type="match status" value="1"/>
</dbReference>
<keyword evidence="2 10" id="KW-0813">Transport</keyword>
<dbReference type="Pfam" id="PF00593">
    <property type="entry name" value="TonB_dep_Rec_b-barrel"/>
    <property type="match status" value="1"/>
</dbReference>
<evidence type="ECO:0000256" key="5">
    <source>
        <dbReference type="ARBA" id="ARBA00022729"/>
    </source>
</evidence>
<dbReference type="SUPFAM" id="SSF56935">
    <property type="entry name" value="Porins"/>
    <property type="match status" value="1"/>
</dbReference>
<dbReference type="Proteomes" id="UP000092695">
    <property type="component" value="Chromosome"/>
</dbReference>
<dbReference type="InterPro" id="IPR037066">
    <property type="entry name" value="Plug_dom_sf"/>
</dbReference>
<evidence type="ECO:0000256" key="3">
    <source>
        <dbReference type="ARBA" id="ARBA00022452"/>
    </source>
</evidence>
<evidence type="ECO:0000256" key="1">
    <source>
        <dbReference type="ARBA" id="ARBA00004571"/>
    </source>
</evidence>
<evidence type="ECO:0000259" key="13">
    <source>
        <dbReference type="Pfam" id="PF07715"/>
    </source>
</evidence>
<dbReference type="KEGG" id="woc:BA177_03305"/>
<evidence type="ECO:0000259" key="12">
    <source>
        <dbReference type="Pfam" id="PF00593"/>
    </source>
</evidence>
<sequence length="590" mass="64631">MQELVMNALQGTFLAALLLPTISLANNDDIVVTGTRSERAIEDLIVPVSVINRQQIELSAASDLAELLRFEAGLDIGRNGGPGQPTSVFLRGTESNHTLLLIDGVRANPGTIGGGAFQNISPEVIQRVEIVKGGRSSLYGTDAIGGVINVITRSAGDGYAEAGAGGGSFGTRTAYTSFAASGQKGEFGATIDWQDTDGYAIRTDSPVERGYDNLSANLYGSRRIGNATLTARHWRATGNSEYLDYFLTPLDQDYRNETSSLELANPLGENSSSKLLVSYMVDDIAQNQSPDFVISKRLGVDWQVSTVVANHNLAAGVYATNESAESLSFGSGFDMDTETRAVFMHDSIEAGRHRVFLAGRYTDHDTFGNEFTWNAEYALDVNERLTLSAGLGHAFRAPDATDRFGFGGNADLQPEVADEVQLGARFAVSERHTLHFDLYQNDIEDLIEFDFTSFTLQNINKAELRGAQLGWAYTGEQFDARVDVISQTAENAADGSRLLRRPERSMTINLRRRIGEHAIGLSLLASGDREDIASTLPGYMLLNLTGQFTISRNWQTNLKIENLFDKQYQTAAPYRMSERGAFLELKYRWK</sequence>
<dbReference type="Gene3D" id="2.170.130.10">
    <property type="entry name" value="TonB-dependent receptor, plug domain"/>
    <property type="match status" value="1"/>
</dbReference>
<dbReference type="GO" id="GO:0015889">
    <property type="term" value="P:cobalamin transport"/>
    <property type="evidence" value="ECO:0007669"/>
    <property type="project" value="TreeGrafter"/>
</dbReference>
<dbReference type="PROSITE" id="PS52016">
    <property type="entry name" value="TONB_DEPENDENT_REC_3"/>
    <property type="match status" value="1"/>
</dbReference>
<evidence type="ECO:0000313" key="14">
    <source>
        <dbReference type="EMBL" id="ANO50372.1"/>
    </source>
</evidence>
<keyword evidence="4 10" id="KW-0812">Transmembrane</keyword>
<evidence type="ECO:0000256" key="11">
    <source>
        <dbReference type="RuleBase" id="RU003357"/>
    </source>
</evidence>
<keyword evidence="3 10" id="KW-1134">Transmembrane beta strand</keyword>
<keyword evidence="9 10" id="KW-0998">Cell outer membrane</keyword>
<name>A0A193LCY6_9GAMM</name>
<evidence type="ECO:0000256" key="2">
    <source>
        <dbReference type="ARBA" id="ARBA00022448"/>
    </source>
</evidence>
<protein>
    <recommendedName>
        <fullName evidence="16">TonB-dependent receptor</fullName>
    </recommendedName>
</protein>
<evidence type="ECO:0000313" key="15">
    <source>
        <dbReference type="Proteomes" id="UP000092695"/>
    </source>
</evidence>
<evidence type="ECO:0000256" key="7">
    <source>
        <dbReference type="ARBA" id="ARBA00023077"/>
    </source>
</evidence>
<dbReference type="InterPro" id="IPR039426">
    <property type="entry name" value="TonB-dep_rcpt-like"/>
</dbReference>
<accession>A0A193LCY6</accession>
<dbReference type="InterPro" id="IPR036942">
    <property type="entry name" value="Beta-barrel_TonB_sf"/>
</dbReference>